<keyword evidence="4" id="KW-0479">Metal-binding</keyword>
<dbReference type="Gene3D" id="2.40.30.10">
    <property type="entry name" value="Translation factors"/>
    <property type="match status" value="1"/>
</dbReference>
<keyword evidence="12" id="KW-1185">Reference proteome</keyword>
<protein>
    <submittedName>
        <fullName evidence="11">Phenylacetic acid degradation protein</fullName>
    </submittedName>
</protein>
<evidence type="ECO:0000256" key="2">
    <source>
        <dbReference type="ARBA" id="ARBA00022630"/>
    </source>
</evidence>
<evidence type="ECO:0000256" key="8">
    <source>
        <dbReference type="ARBA" id="ARBA00023014"/>
    </source>
</evidence>
<evidence type="ECO:0000259" key="9">
    <source>
        <dbReference type="PROSITE" id="PS51085"/>
    </source>
</evidence>
<dbReference type="InterPro" id="IPR008333">
    <property type="entry name" value="Cbr1-like_FAD-bd_dom"/>
</dbReference>
<dbReference type="InterPro" id="IPR050415">
    <property type="entry name" value="MRET"/>
</dbReference>
<dbReference type="InterPro" id="IPR001041">
    <property type="entry name" value="2Fe-2S_ferredoxin-type"/>
</dbReference>
<dbReference type="Pfam" id="PF00175">
    <property type="entry name" value="NAD_binding_1"/>
    <property type="match status" value="1"/>
</dbReference>
<feature type="domain" description="FAD-binding FR-type" evidence="10">
    <location>
        <begin position="11"/>
        <end position="114"/>
    </location>
</feature>
<evidence type="ECO:0000256" key="6">
    <source>
        <dbReference type="ARBA" id="ARBA00023002"/>
    </source>
</evidence>
<gene>
    <name evidence="11" type="ORF">GCM10010967_09130</name>
</gene>
<reference evidence="12" key="1">
    <citation type="journal article" date="2019" name="Int. J. Syst. Evol. Microbiol.">
        <title>The Global Catalogue of Microorganisms (GCM) 10K type strain sequencing project: providing services to taxonomists for standard genome sequencing and annotation.</title>
        <authorList>
            <consortium name="The Broad Institute Genomics Platform"/>
            <consortium name="The Broad Institute Genome Sequencing Center for Infectious Disease"/>
            <person name="Wu L."/>
            <person name="Ma J."/>
        </authorList>
    </citation>
    <scope>NUCLEOTIDE SEQUENCE [LARGE SCALE GENOMIC DNA]</scope>
    <source>
        <strain evidence="12">CGMCC 1.6375</strain>
    </source>
</reference>
<dbReference type="InterPro" id="IPR036010">
    <property type="entry name" value="2Fe-2S_ferredoxin-like_sf"/>
</dbReference>
<dbReference type="RefSeq" id="WP_019942283.1">
    <property type="nucleotide sequence ID" value="NZ_BMLI01000001.1"/>
</dbReference>
<dbReference type="CDD" id="cd00207">
    <property type="entry name" value="fer2"/>
    <property type="match status" value="1"/>
</dbReference>
<dbReference type="SUPFAM" id="SSF54292">
    <property type="entry name" value="2Fe-2S ferredoxin-like"/>
    <property type="match status" value="1"/>
</dbReference>
<dbReference type="PRINTS" id="PR00410">
    <property type="entry name" value="PHEHYDRXLASE"/>
</dbReference>
<evidence type="ECO:0000256" key="5">
    <source>
        <dbReference type="ARBA" id="ARBA00022827"/>
    </source>
</evidence>
<keyword evidence="7" id="KW-0408">Iron</keyword>
<keyword evidence="3" id="KW-0001">2Fe-2S</keyword>
<name>A0ABQ2HF55_9BACT</name>
<evidence type="ECO:0000313" key="11">
    <source>
        <dbReference type="EMBL" id="GGM79589.1"/>
    </source>
</evidence>
<accession>A0ABQ2HF55</accession>
<evidence type="ECO:0000256" key="3">
    <source>
        <dbReference type="ARBA" id="ARBA00022714"/>
    </source>
</evidence>
<dbReference type="EMBL" id="BMLI01000001">
    <property type="protein sequence ID" value="GGM79589.1"/>
    <property type="molecule type" value="Genomic_DNA"/>
</dbReference>
<dbReference type="PROSITE" id="PS00197">
    <property type="entry name" value="2FE2S_FER_1"/>
    <property type="match status" value="1"/>
</dbReference>
<dbReference type="PANTHER" id="PTHR47354">
    <property type="entry name" value="NADH OXIDOREDUCTASE HCR"/>
    <property type="match status" value="1"/>
</dbReference>
<dbReference type="Pfam" id="PF00970">
    <property type="entry name" value="FAD_binding_6"/>
    <property type="match status" value="1"/>
</dbReference>
<dbReference type="InterPro" id="IPR001433">
    <property type="entry name" value="OxRdtase_FAD/NAD-bd"/>
</dbReference>
<dbReference type="PROSITE" id="PS51085">
    <property type="entry name" value="2FE2S_FER_2"/>
    <property type="match status" value="1"/>
</dbReference>
<keyword evidence="6" id="KW-0560">Oxidoreductase</keyword>
<comment type="caution">
    <text evidence="11">The sequence shown here is derived from an EMBL/GenBank/DDBJ whole genome shotgun (WGS) entry which is preliminary data.</text>
</comment>
<dbReference type="Gene3D" id="3.40.50.80">
    <property type="entry name" value="Nucleotide-binding domain of ferredoxin-NADP reductase (FNR) module"/>
    <property type="match status" value="1"/>
</dbReference>
<dbReference type="InterPro" id="IPR017927">
    <property type="entry name" value="FAD-bd_FR_type"/>
</dbReference>
<dbReference type="InterPro" id="IPR012675">
    <property type="entry name" value="Beta-grasp_dom_sf"/>
</dbReference>
<dbReference type="InterPro" id="IPR001709">
    <property type="entry name" value="Flavoprot_Pyr_Nucl_cyt_Rdtase"/>
</dbReference>
<evidence type="ECO:0000256" key="4">
    <source>
        <dbReference type="ARBA" id="ARBA00022723"/>
    </source>
</evidence>
<comment type="cofactor">
    <cofactor evidence="1">
        <name>FAD</name>
        <dbReference type="ChEBI" id="CHEBI:57692"/>
    </cofactor>
</comment>
<dbReference type="InterPro" id="IPR039261">
    <property type="entry name" value="FNR_nucleotide-bd"/>
</dbReference>
<keyword evidence="2" id="KW-0285">Flavoprotein</keyword>
<dbReference type="PROSITE" id="PS51384">
    <property type="entry name" value="FAD_FR"/>
    <property type="match status" value="1"/>
</dbReference>
<keyword evidence="5" id="KW-0274">FAD</keyword>
<dbReference type="SUPFAM" id="SSF63380">
    <property type="entry name" value="Riboflavin synthase domain-like"/>
    <property type="match status" value="1"/>
</dbReference>
<dbReference type="SUPFAM" id="SSF52343">
    <property type="entry name" value="Ferredoxin reductase-like, C-terminal NADP-linked domain"/>
    <property type="match status" value="1"/>
</dbReference>
<organism evidence="11 12">
    <name type="scientific">Dyadobacter beijingensis</name>
    <dbReference type="NCBI Taxonomy" id="365489"/>
    <lineage>
        <taxon>Bacteria</taxon>
        <taxon>Pseudomonadati</taxon>
        <taxon>Bacteroidota</taxon>
        <taxon>Cytophagia</taxon>
        <taxon>Cytophagales</taxon>
        <taxon>Spirosomataceae</taxon>
        <taxon>Dyadobacter</taxon>
    </lineage>
</organism>
<feature type="domain" description="2Fe-2S ferredoxin-type" evidence="9">
    <location>
        <begin position="268"/>
        <end position="358"/>
    </location>
</feature>
<dbReference type="PANTHER" id="PTHR47354:SF8">
    <property type="entry name" value="1,2-PHENYLACETYL-COA EPOXIDASE, SUBUNIT E"/>
    <property type="match status" value="1"/>
</dbReference>
<proteinExistence type="predicted"/>
<evidence type="ECO:0000259" key="10">
    <source>
        <dbReference type="PROSITE" id="PS51384"/>
    </source>
</evidence>
<sequence length="358" mass="40352">MTDLEPGTMADHTIALKLREIVRETDDAKTFIFETADGSALPYKAGQFLTFLIEIHGHEVRRSYSMSSAPGVDEYPAITVKRVPNGEISRFWIDTVQPGQTFRVLAPSGRFTLEKEDTGPRDIVLIGAGSGITPLFSLLKQTLTQENESRVTLIYASRNIRNTLFWQHITQWQERFPERLRVIHIHSQPTDDWNGIRGRINNTRLEQLVNQSIVYNPQDARFFICGPFDLMRSTEITLHFMGFRSAQIRKENFVITSPPPPPPVSYPHRIALHFRGAIYDLLVPAHSTVLDAALAEGIQLPYSCKGGRCSSCAAVCTHGHVHMSVNEVLTDRDLAAGWILTCSSYVDSEDVVVEFRQE</sequence>
<dbReference type="InterPro" id="IPR017938">
    <property type="entry name" value="Riboflavin_synthase-like_b-brl"/>
</dbReference>
<evidence type="ECO:0000313" key="12">
    <source>
        <dbReference type="Proteomes" id="UP000632339"/>
    </source>
</evidence>
<keyword evidence="8" id="KW-0411">Iron-sulfur</keyword>
<dbReference type="Pfam" id="PF00111">
    <property type="entry name" value="Fer2"/>
    <property type="match status" value="1"/>
</dbReference>
<evidence type="ECO:0000256" key="1">
    <source>
        <dbReference type="ARBA" id="ARBA00001974"/>
    </source>
</evidence>
<dbReference type="CDD" id="cd06214">
    <property type="entry name" value="PA_degradation_oxidoreductase_like"/>
    <property type="match status" value="1"/>
</dbReference>
<evidence type="ECO:0000256" key="7">
    <source>
        <dbReference type="ARBA" id="ARBA00023004"/>
    </source>
</evidence>
<dbReference type="InterPro" id="IPR006058">
    <property type="entry name" value="2Fe2S_fd_BS"/>
</dbReference>
<dbReference type="PRINTS" id="PR00371">
    <property type="entry name" value="FPNCR"/>
</dbReference>
<dbReference type="Proteomes" id="UP000632339">
    <property type="component" value="Unassembled WGS sequence"/>
</dbReference>
<dbReference type="Gene3D" id="3.10.20.30">
    <property type="match status" value="1"/>
</dbReference>